<organism evidence="1">
    <name type="scientific">Boseongicola sp. SB0664_bin_43</name>
    <dbReference type="NCBI Taxonomy" id="2604844"/>
    <lineage>
        <taxon>Bacteria</taxon>
        <taxon>Pseudomonadati</taxon>
        <taxon>Pseudomonadota</taxon>
        <taxon>Alphaproteobacteria</taxon>
        <taxon>Rhodobacterales</taxon>
        <taxon>Paracoccaceae</taxon>
        <taxon>Boseongicola</taxon>
    </lineage>
</organism>
<comment type="caution">
    <text evidence="1">The sequence shown here is derived from an EMBL/GenBank/DDBJ whole genome shotgun (WGS) entry which is preliminary data.</text>
</comment>
<proteinExistence type="predicted"/>
<gene>
    <name evidence="1" type="ORF">F4Y60_09365</name>
</gene>
<protein>
    <submittedName>
        <fullName evidence="1">Uncharacterized protein</fullName>
    </submittedName>
</protein>
<dbReference type="EMBL" id="VXRY01000371">
    <property type="protein sequence ID" value="MXY34281.1"/>
    <property type="molecule type" value="Genomic_DNA"/>
</dbReference>
<evidence type="ECO:0000313" key="1">
    <source>
        <dbReference type="EMBL" id="MXY34281.1"/>
    </source>
</evidence>
<dbReference type="AlphaFoldDB" id="A0A6B0Y0I5"/>
<accession>A0A6B0Y0I5</accession>
<reference evidence="1" key="1">
    <citation type="submission" date="2019-09" db="EMBL/GenBank/DDBJ databases">
        <title>Characterisation of the sponge microbiome using genome-centric metagenomics.</title>
        <authorList>
            <person name="Engelberts J.P."/>
            <person name="Robbins S.J."/>
            <person name="De Goeij J.M."/>
            <person name="Aranda M."/>
            <person name="Bell S.C."/>
            <person name="Webster N.S."/>
        </authorList>
    </citation>
    <scope>NUCLEOTIDE SEQUENCE</scope>
    <source>
        <strain evidence="1">SB0664_bin_43</strain>
    </source>
</reference>
<sequence length="175" mass="18567">MAKDDCIVPLAGYSDRLSVRPGEAIGFKVSSTGTEPFAARLTRSICADPNPAGTGIVEEPVAEAFEEQSFPSRCQPFHPGSHAITEERVPLRPGDGFLMAATIYPTLARETPQTILNVGDVSLFVSGEGAAAISVGGDVVSAPPCIRLRRWHALEAGFDAASGRLFIRQRELGTT</sequence>
<name>A0A6B0Y0I5_9RHOB</name>